<dbReference type="EMBL" id="FMWP01000018">
    <property type="protein sequence ID" value="SCZ92491.1"/>
    <property type="molecule type" value="Genomic_DNA"/>
</dbReference>
<organism evidence="2 3">
    <name type="scientific">Microbotryum saponariae</name>
    <dbReference type="NCBI Taxonomy" id="289078"/>
    <lineage>
        <taxon>Eukaryota</taxon>
        <taxon>Fungi</taxon>
        <taxon>Dikarya</taxon>
        <taxon>Basidiomycota</taxon>
        <taxon>Pucciniomycotina</taxon>
        <taxon>Microbotryomycetes</taxon>
        <taxon>Microbotryales</taxon>
        <taxon>Microbotryaceae</taxon>
        <taxon>Microbotryum</taxon>
    </lineage>
</organism>
<gene>
    <name evidence="2" type="ORF">BZ3500_MVSOF-1268-A1-R1_CHR5-2G07909</name>
</gene>
<name>A0A2X0LKU6_9BASI</name>
<proteinExistence type="predicted"/>
<protein>
    <submittedName>
        <fullName evidence="2">BZ3500_MvSof-1268-A1-R1_Chr5-2g07909 protein</fullName>
    </submittedName>
</protein>
<evidence type="ECO:0000256" key="1">
    <source>
        <dbReference type="SAM" id="MobiDB-lite"/>
    </source>
</evidence>
<reference evidence="3" key="1">
    <citation type="submission" date="2016-10" db="EMBL/GenBank/DDBJ databases">
        <authorList>
            <person name="Jeantristanb JTB J.-T."/>
            <person name="Ricardo R."/>
        </authorList>
    </citation>
    <scope>NUCLEOTIDE SEQUENCE [LARGE SCALE GENOMIC DNA]</scope>
</reference>
<accession>A0A2X0LKU6</accession>
<evidence type="ECO:0000313" key="3">
    <source>
        <dbReference type="Proteomes" id="UP000249723"/>
    </source>
</evidence>
<keyword evidence="3" id="KW-1185">Reference proteome</keyword>
<dbReference type="Proteomes" id="UP000249723">
    <property type="component" value="Unassembled WGS sequence"/>
</dbReference>
<evidence type="ECO:0000313" key="2">
    <source>
        <dbReference type="EMBL" id="SCZ92491.1"/>
    </source>
</evidence>
<sequence>MHKRSTPVYQWAREPGKRPQSAIKIRTFGRTASSGLISAKNDGPRPQHTVRWLRYRRAPLRGEPAFHGKRSARGYWAVLASAC</sequence>
<dbReference type="AlphaFoldDB" id="A0A2X0LKU6"/>
<feature type="region of interest" description="Disordered" evidence="1">
    <location>
        <begin position="1"/>
        <end position="20"/>
    </location>
</feature>